<organism evidence="2 3">
    <name type="scientific">Pyronema omphalodes (strain CBS 100304)</name>
    <name type="common">Pyronema confluens</name>
    <dbReference type="NCBI Taxonomy" id="1076935"/>
    <lineage>
        <taxon>Eukaryota</taxon>
        <taxon>Fungi</taxon>
        <taxon>Dikarya</taxon>
        <taxon>Ascomycota</taxon>
        <taxon>Pezizomycotina</taxon>
        <taxon>Pezizomycetes</taxon>
        <taxon>Pezizales</taxon>
        <taxon>Pyronemataceae</taxon>
        <taxon>Pyronema</taxon>
    </lineage>
</organism>
<protein>
    <submittedName>
        <fullName evidence="2">Uncharacterized protein</fullName>
    </submittedName>
</protein>
<proteinExistence type="predicted"/>
<gene>
    <name evidence="2" type="ORF">PCON_06719</name>
</gene>
<feature type="region of interest" description="Disordered" evidence="1">
    <location>
        <begin position="1"/>
        <end position="67"/>
    </location>
</feature>
<reference evidence="2 3" key="1">
    <citation type="journal article" date="2013" name="PLoS Genet.">
        <title>The genome and development-dependent transcriptomes of Pyronema confluens: a window into fungal evolution.</title>
        <authorList>
            <person name="Traeger S."/>
            <person name="Altegoer F."/>
            <person name="Freitag M."/>
            <person name="Gabaldon T."/>
            <person name="Kempken F."/>
            <person name="Kumar A."/>
            <person name="Marcet-Houben M."/>
            <person name="Poggeler S."/>
            <person name="Stajich J.E."/>
            <person name="Nowrousian M."/>
        </authorList>
    </citation>
    <scope>NUCLEOTIDE SEQUENCE [LARGE SCALE GENOMIC DNA]</scope>
    <source>
        <strain evidence="3">CBS 100304</strain>
        <tissue evidence="2">Vegetative mycelium</tissue>
    </source>
</reference>
<evidence type="ECO:0000256" key="1">
    <source>
        <dbReference type="SAM" id="MobiDB-lite"/>
    </source>
</evidence>
<evidence type="ECO:0000313" key="2">
    <source>
        <dbReference type="EMBL" id="CCX07132.1"/>
    </source>
</evidence>
<sequence>MTLPPTPPPSPPRLRPAPRFQLYNDPLPSLPPTPRFDRLPTPDLEDAPFGMFSPLDLRPTKPVNIPA</sequence>
<feature type="compositionally biased region" description="Pro residues" evidence="1">
    <location>
        <begin position="1"/>
        <end position="15"/>
    </location>
</feature>
<dbReference type="AlphaFoldDB" id="U4KY68"/>
<accession>U4KY68</accession>
<keyword evidence="3" id="KW-1185">Reference proteome</keyword>
<dbReference type="EMBL" id="HF935333">
    <property type="protein sequence ID" value="CCX07132.1"/>
    <property type="molecule type" value="Genomic_DNA"/>
</dbReference>
<dbReference type="OrthoDB" id="3926247at2759"/>
<evidence type="ECO:0000313" key="3">
    <source>
        <dbReference type="Proteomes" id="UP000018144"/>
    </source>
</evidence>
<name>U4KY68_PYROM</name>
<dbReference type="Proteomes" id="UP000018144">
    <property type="component" value="Unassembled WGS sequence"/>
</dbReference>